<dbReference type="EMBL" id="VTPC01085530">
    <property type="protein sequence ID" value="KAF2887017.1"/>
    <property type="molecule type" value="Genomic_DNA"/>
</dbReference>
<dbReference type="PANTHER" id="PTHR45749">
    <property type="match status" value="1"/>
</dbReference>
<accession>A0A8K0CMX3</accession>
<keyword evidence="3" id="KW-1185">Reference proteome</keyword>
<feature type="domain" description="DUF4371" evidence="1">
    <location>
        <begin position="12"/>
        <end position="96"/>
    </location>
</feature>
<dbReference type="InterPro" id="IPR025398">
    <property type="entry name" value="DUF4371"/>
</dbReference>
<name>A0A8K0CMX3_IGNLU</name>
<organism evidence="2 3">
    <name type="scientific">Ignelater luminosus</name>
    <name type="common">Cucubano</name>
    <name type="synonym">Pyrophorus luminosus</name>
    <dbReference type="NCBI Taxonomy" id="2038154"/>
    <lineage>
        <taxon>Eukaryota</taxon>
        <taxon>Metazoa</taxon>
        <taxon>Ecdysozoa</taxon>
        <taxon>Arthropoda</taxon>
        <taxon>Hexapoda</taxon>
        <taxon>Insecta</taxon>
        <taxon>Pterygota</taxon>
        <taxon>Neoptera</taxon>
        <taxon>Endopterygota</taxon>
        <taxon>Coleoptera</taxon>
        <taxon>Polyphaga</taxon>
        <taxon>Elateriformia</taxon>
        <taxon>Elateroidea</taxon>
        <taxon>Elateridae</taxon>
        <taxon>Agrypninae</taxon>
        <taxon>Pyrophorini</taxon>
        <taxon>Ignelater</taxon>
    </lineage>
</organism>
<dbReference type="Pfam" id="PF14291">
    <property type="entry name" value="DUF4371"/>
    <property type="match status" value="1"/>
</dbReference>
<comment type="caution">
    <text evidence="2">The sequence shown here is derived from an EMBL/GenBank/DDBJ whole genome shotgun (WGS) entry which is preliminary data.</text>
</comment>
<evidence type="ECO:0000313" key="2">
    <source>
        <dbReference type="EMBL" id="KAF2887017.1"/>
    </source>
</evidence>
<dbReference type="Proteomes" id="UP000801492">
    <property type="component" value="Unassembled WGS sequence"/>
</dbReference>
<evidence type="ECO:0000313" key="3">
    <source>
        <dbReference type="Proteomes" id="UP000801492"/>
    </source>
</evidence>
<proteinExistence type="predicted"/>
<dbReference type="OrthoDB" id="6614843at2759"/>
<gene>
    <name evidence="2" type="ORF">ILUMI_19157</name>
</gene>
<dbReference type="PANTHER" id="PTHR45749:SF21">
    <property type="entry name" value="DUF4371 DOMAIN-CONTAINING PROTEIN"/>
    <property type="match status" value="1"/>
</dbReference>
<dbReference type="AlphaFoldDB" id="A0A8K0CMX3"/>
<protein>
    <recommendedName>
        <fullName evidence="1">DUF4371 domain-containing protein</fullName>
    </recommendedName>
</protein>
<reference evidence="2" key="1">
    <citation type="submission" date="2019-08" db="EMBL/GenBank/DDBJ databases">
        <title>The genome of the North American firefly Photinus pyralis.</title>
        <authorList>
            <consortium name="Photinus pyralis genome working group"/>
            <person name="Fallon T.R."/>
            <person name="Sander Lower S.E."/>
            <person name="Weng J.-K."/>
        </authorList>
    </citation>
    <scope>NUCLEOTIDE SEQUENCE</scope>
    <source>
        <strain evidence="2">TRF0915ILg1</strain>
        <tissue evidence="2">Whole body</tissue>
    </source>
</reference>
<sequence>MKKILDKVKETKYYAVFGDETTDASGTEQLSVCIRYLDIQKSKIHEEFISFLSATDLTGSALRHQIVQELNRVGIQVETLRGQDYDGGANMSGNFSSVQSLVKQLQPLETYILV</sequence>
<evidence type="ECO:0000259" key="1">
    <source>
        <dbReference type="Pfam" id="PF14291"/>
    </source>
</evidence>